<reference evidence="2" key="1">
    <citation type="journal article" date="2007" name="PLoS ONE">
        <title>The first genome sequence of an elite grapevine cultivar (Pinot noir Vitis vinifera L.): coping with a highly heterozygous genome.</title>
        <authorList>
            <person name="Velasco R."/>
            <person name="Zharkikh A."/>
            <person name="Troggio M."/>
            <person name="Cartwright D.A."/>
            <person name="Cestaro A."/>
            <person name="Pruss D."/>
            <person name="Pindo M."/>
            <person name="FitzGerald L.M."/>
            <person name="Vezzulli S."/>
            <person name="Reid J."/>
            <person name="Malacarne G."/>
            <person name="Iliev D."/>
            <person name="Coppola G."/>
            <person name="Wardell B."/>
            <person name="Micheletti D."/>
            <person name="Macalma T."/>
            <person name="Facci M."/>
            <person name="Mitchell J.T."/>
            <person name="Perazzolli M."/>
            <person name="Eldredge G."/>
            <person name="Gatto P."/>
            <person name="Oyzerski R."/>
            <person name="Moretto M."/>
            <person name="Gutin N."/>
            <person name="Stefanini M."/>
            <person name="Chen Y."/>
            <person name="Segala C."/>
            <person name="Davenport C."/>
            <person name="Dematte L."/>
            <person name="Mraz A."/>
            <person name="Battilana J."/>
            <person name="Stormo K."/>
            <person name="Costa F."/>
            <person name="Tao Q."/>
            <person name="Si-Ammour A."/>
            <person name="Harkins T."/>
            <person name="Lackey A."/>
            <person name="Perbost C."/>
            <person name="Taillon B."/>
            <person name="Stella A."/>
            <person name="Solovyev V."/>
            <person name="Fawcett J.A."/>
            <person name="Sterck L."/>
            <person name="Vandepoele K."/>
            <person name="Grando S.M."/>
            <person name="Toppo S."/>
            <person name="Moser C."/>
            <person name="Lanchbury J."/>
            <person name="Bogden R."/>
            <person name="Skolnick M."/>
            <person name="Sgaramella V."/>
            <person name="Bhatnagar S.K."/>
            <person name="Fontana P."/>
            <person name="Gutin A."/>
            <person name="Van de Peer Y."/>
            <person name="Salamini F."/>
            <person name="Viola R."/>
        </authorList>
    </citation>
    <scope>NUCLEOTIDE SEQUENCE</scope>
</reference>
<dbReference type="EMBL" id="AM458383">
    <property type="protein sequence ID" value="CAN74513.1"/>
    <property type="molecule type" value="Genomic_DNA"/>
</dbReference>
<sequence length="122" mass="13387">MAPSSNQPVPIRPQSLAHEANRQVYSTSRKNILADKRARTTNTDKNEANLVGVSALSDVSLRKEIAPYSDEVSPLCHANNARFLPIVTSNQDHPMNTLGRTEDLEPLSTSLDPITHIDDLGE</sequence>
<protein>
    <submittedName>
        <fullName evidence="2">Uncharacterized protein</fullName>
    </submittedName>
</protein>
<gene>
    <name evidence="2" type="ORF">VITISV_008333</name>
</gene>
<name>A5BG57_VITVI</name>
<evidence type="ECO:0000313" key="2">
    <source>
        <dbReference type="EMBL" id="CAN74513.1"/>
    </source>
</evidence>
<feature type="region of interest" description="Disordered" evidence="1">
    <location>
        <begin position="90"/>
        <end position="111"/>
    </location>
</feature>
<organism evidence="2">
    <name type="scientific">Vitis vinifera</name>
    <name type="common">Grape</name>
    <dbReference type="NCBI Taxonomy" id="29760"/>
    <lineage>
        <taxon>Eukaryota</taxon>
        <taxon>Viridiplantae</taxon>
        <taxon>Streptophyta</taxon>
        <taxon>Embryophyta</taxon>
        <taxon>Tracheophyta</taxon>
        <taxon>Spermatophyta</taxon>
        <taxon>Magnoliopsida</taxon>
        <taxon>eudicotyledons</taxon>
        <taxon>Gunneridae</taxon>
        <taxon>Pentapetalae</taxon>
        <taxon>rosids</taxon>
        <taxon>Vitales</taxon>
        <taxon>Vitaceae</taxon>
        <taxon>Viteae</taxon>
        <taxon>Vitis</taxon>
    </lineage>
</organism>
<accession>A5BG57</accession>
<proteinExistence type="predicted"/>
<feature type="region of interest" description="Disordered" evidence="1">
    <location>
        <begin position="1"/>
        <end position="31"/>
    </location>
</feature>
<dbReference type="AlphaFoldDB" id="A5BG57"/>
<evidence type="ECO:0000256" key="1">
    <source>
        <dbReference type="SAM" id="MobiDB-lite"/>
    </source>
</evidence>